<comment type="subcellular location">
    <subcellularLocation>
        <location evidence="1 8">Cell membrane</location>
        <topology evidence="1 8">Multi-pass membrane protein</topology>
    </subcellularLocation>
</comment>
<feature type="transmembrane region" description="Helical" evidence="8">
    <location>
        <begin position="367"/>
        <end position="385"/>
    </location>
</feature>
<feature type="transmembrane region" description="Helical" evidence="8">
    <location>
        <begin position="162"/>
        <end position="187"/>
    </location>
</feature>
<keyword evidence="2 8" id="KW-1003">Cell membrane</keyword>
<dbReference type="AlphaFoldDB" id="A0AAD8AK06"/>
<feature type="transmembrane region" description="Helical" evidence="8">
    <location>
        <begin position="252"/>
        <end position="276"/>
    </location>
</feature>
<dbReference type="GO" id="GO:0008049">
    <property type="term" value="P:male courtship behavior"/>
    <property type="evidence" value="ECO:0007669"/>
    <property type="project" value="TreeGrafter"/>
</dbReference>
<keyword evidence="6 8" id="KW-0675">Receptor</keyword>
<evidence type="ECO:0000256" key="4">
    <source>
        <dbReference type="ARBA" id="ARBA00022989"/>
    </source>
</evidence>
<evidence type="ECO:0000313" key="9">
    <source>
        <dbReference type="EMBL" id="KAJ9599108.1"/>
    </source>
</evidence>
<dbReference type="GO" id="GO:0007635">
    <property type="term" value="P:chemosensory behavior"/>
    <property type="evidence" value="ECO:0007669"/>
    <property type="project" value="TreeGrafter"/>
</dbReference>
<evidence type="ECO:0000256" key="6">
    <source>
        <dbReference type="ARBA" id="ARBA00023170"/>
    </source>
</evidence>
<keyword evidence="3 8" id="KW-0812">Transmembrane</keyword>
<evidence type="ECO:0000313" key="10">
    <source>
        <dbReference type="Proteomes" id="UP001233999"/>
    </source>
</evidence>
<dbReference type="GO" id="GO:0030425">
    <property type="term" value="C:dendrite"/>
    <property type="evidence" value="ECO:0007669"/>
    <property type="project" value="TreeGrafter"/>
</dbReference>
<dbReference type="PANTHER" id="PTHR21143:SF133">
    <property type="entry name" value="GUSTATORY AND PHEROMONE RECEPTOR 32A-RELATED"/>
    <property type="match status" value="1"/>
</dbReference>
<dbReference type="GO" id="GO:0043025">
    <property type="term" value="C:neuronal cell body"/>
    <property type="evidence" value="ECO:0007669"/>
    <property type="project" value="TreeGrafter"/>
</dbReference>
<dbReference type="Proteomes" id="UP001233999">
    <property type="component" value="Unassembled WGS sequence"/>
</dbReference>
<dbReference type="GO" id="GO:0005886">
    <property type="term" value="C:plasma membrane"/>
    <property type="evidence" value="ECO:0007669"/>
    <property type="project" value="UniProtKB-SubCell"/>
</dbReference>
<keyword evidence="10" id="KW-1185">Reference proteome</keyword>
<evidence type="ECO:0000256" key="8">
    <source>
        <dbReference type="RuleBase" id="RU363108"/>
    </source>
</evidence>
<reference evidence="9" key="1">
    <citation type="journal article" date="2023" name="IScience">
        <title>Live-bearing cockroach genome reveals convergent evolutionary mechanisms linked to viviparity in insects and beyond.</title>
        <authorList>
            <person name="Fouks B."/>
            <person name="Harrison M.C."/>
            <person name="Mikhailova A.A."/>
            <person name="Marchal E."/>
            <person name="English S."/>
            <person name="Carruthers M."/>
            <person name="Jennings E.C."/>
            <person name="Chiamaka E.L."/>
            <person name="Frigard R.A."/>
            <person name="Pippel M."/>
            <person name="Attardo G.M."/>
            <person name="Benoit J.B."/>
            <person name="Bornberg-Bauer E."/>
            <person name="Tobe S.S."/>
        </authorList>
    </citation>
    <scope>NUCLEOTIDE SEQUENCE</scope>
    <source>
        <strain evidence="9">Stay&amp;Tobe</strain>
    </source>
</reference>
<reference evidence="9" key="2">
    <citation type="submission" date="2023-05" db="EMBL/GenBank/DDBJ databases">
        <authorList>
            <person name="Fouks B."/>
        </authorList>
    </citation>
    <scope>NUCLEOTIDE SEQUENCE</scope>
    <source>
        <strain evidence="9">Stay&amp;Tobe</strain>
        <tissue evidence="9">Testes</tissue>
    </source>
</reference>
<keyword evidence="7 8" id="KW-0807">Transducer</keyword>
<feature type="transmembrane region" description="Helical" evidence="8">
    <location>
        <begin position="44"/>
        <end position="61"/>
    </location>
</feature>
<keyword evidence="5 8" id="KW-0472">Membrane</keyword>
<feature type="transmembrane region" description="Helical" evidence="8">
    <location>
        <begin position="12"/>
        <end position="32"/>
    </location>
</feature>
<protein>
    <recommendedName>
        <fullName evidence="8">Gustatory receptor</fullName>
    </recommendedName>
</protein>
<proteinExistence type="inferred from homology"/>
<comment type="similarity">
    <text evidence="8">Belongs to the insect chemoreceptor superfamily. Gustatory receptor (GR) family.</text>
</comment>
<organism evidence="9 10">
    <name type="scientific">Diploptera punctata</name>
    <name type="common">Pacific beetle cockroach</name>
    <dbReference type="NCBI Taxonomy" id="6984"/>
    <lineage>
        <taxon>Eukaryota</taxon>
        <taxon>Metazoa</taxon>
        <taxon>Ecdysozoa</taxon>
        <taxon>Arthropoda</taxon>
        <taxon>Hexapoda</taxon>
        <taxon>Insecta</taxon>
        <taxon>Pterygota</taxon>
        <taxon>Neoptera</taxon>
        <taxon>Polyneoptera</taxon>
        <taxon>Dictyoptera</taxon>
        <taxon>Blattodea</taxon>
        <taxon>Blaberoidea</taxon>
        <taxon>Blaberidae</taxon>
        <taxon>Diplopterinae</taxon>
        <taxon>Diploptera</taxon>
    </lineage>
</organism>
<name>A0AAD8AK06_DIPPU</name>
<feature type="transmembrane region" description="Helical" evidence="8">
    <location>
        <begin position="73"/>
        <end position="99"/>
    </location>
</feature>
<dbReference type="Pfam" id="PF08395">
    <property type="entry name" value="7tm_7"/>
    <property type="match status" value="1"/>
</dbReference>
<feature type="transmembrane region" description="Helical" evidence="8">
    <location>
        <begin position="120"/>
        <end position="142"/>
    </location>
</feature>
<dbReference type="GO" id="GO:0050909">
    <property type="term" value="P:sensory perception of taste"/>
    <property type="evidence" value="ECO:0007669"/>
    <property type="project" value="InterPro"/>
</dbReference>
<evidence type="ECO:0000256" key="2">
    <source>
        <dbReference type="ARBA" id="ARBA00022475"/>
    </source>
</evidence>
<evidence type="ECO:0000256" key="7">
    <source>
        <dbReference type="ARBA" id="ARBA00023224"/>
    </source>
</evidence>
<dbReference type="InterPro" id="IPR013604">
    <property type="entry name" value="7TM_chemorcpt"/>
</dbReference>
<sequence length="414" mass="48137">MDIYKVAKPIIYISRIFGIAPFTYCHTGLYKLKHSTFWEIYSSFWALLIIFSLFVMIYTQFKLEVNEVYNFSSVVVIGSFVIAVFITQIMCLVNGNRVLETFKDIFRLCRLLTIQPTHYHYLKFAFIQNIISVGPFICTVIYNLYDESKYPLDEFLISLHCQIIWLCAFLIIWTVQSHFLCFVIIMYQCFSRLNYIFEQISITKHYSCCSLHKLSKFSNPLKASLNIAHIRHLHSYTCDLNECVENTYSLQILLTVVISFFFIIWLLYALIAMTFIPRAGKYFKLEGNYSFTNPTCIVFCIGKIMLNIVACTTTSNEANRTAILVHKLINKTRDPLIREELELFSLQLLHRKVQFTACGFFPLDFTLLYSIVGAVTTYLIILIQFQLTYETQESTTAPTFSPLNVINTTNEIST</sequence>
<dbReference type="GO" id="GO:0007165">
    <property type="term" value="P:signal transduction"/>
    <property type="evidence" value="ECO:0007669"/>
    <property type="project" value="UniProtKB-KW"/>
</dbReference>
<evidence type="ECO:0000256" key="5">
    <source>
        <dbReference type="ARBA" id="ARBA00023136"/>
    </source>
</evidence>
<comment type="caution">
    <text evidence="9">The sequence shown here is derived from an EMBL/GenBank/DDBJ whole genome shotgun (WGS) entry which is preliminary data.</text>
</comment>
<dbReference type="EMBL" id="JASPKZ010000831">
    <property type="protein sequence ID" value="KAJ9599108.1"/>
    <property type="molecule type" value="Genomic_DNA"/>
</dbReference>
<accession>A0AAD8AK06</accession>
<evidence type="ECO:0000256" key="3">
    <source>
        <dbReference type="ARBA" id="ARBA00022692"/>
    </source>
</evidence>
<dbReference type="PANTHER" id="PTHR21143">
    <property type="entry name" value="INVERTEBRATE GUSTATORY RECEPTOR"/>
    <property type="match status" value="1"/>
</dbReference>
<keyword evidence="4 8" id="KW-1133">Transmembrane helix</keyword>
<dbReference type="GO" id="GO:0030424">
    <property type="term" value="C:axon"/>
    <property type="evidence" value="ECO:0007669"/>
    <property type="project" value="TreeGrafter"/>
</dbReference>
<gene>
    <name evidence="9" type="ORF">L9F63_010376</name>
</gene>
<evidence type="ECO:0000256" key="1">
    <source>
        <dbReference type="ARBA" id="ARBA00004651"/>
    </source>
</evidence>
<comment type="function">
    <text evidence="8">Gustatory receptor which mediates acceptance or avoidance behavior, depending on its substrates.</text>
</comment>